<keyword evidence="1" id="KW-1133">Transmembrane helix</keyword>
<sequence length="127" mass="13367">MHIRVSAASPRILVLAILAVIFHALMPVWMALPMQAGVRMEVCSTMGVRSVFVKFDTPGKDAPVKALQASCPLCLAGAHFALTPSVDAQPALLSGMEHVQASLPVLAALPAPGWPAYISRAPPLFSV</sequence>
<dbReference type="Pfam" id="PF11162">
    <property type="entry name" value="DUF2946"/>
    <property type="match status" value="1"/>
</dbReference>
<dbReference type="Proteomes" id="UP001549691">
    <property type="component" value="Unassembled WGS sequence"/>
</dbReference>
<gene>
    <name evidence="2" type="ORF">ABXR19_01530</name>
</gene>
<evidence type="ECO:0000256" key="1">
    <source>
        <dbReference type="SAM" id="Phobius"/>
    </source>
</evidence>
<dbReference type="RefSeq" id="WP_354599308.1">
    <property type="nucleotide sequence ID" value="NZ_JBEWZI010000001.1"/>
</dbReference>
<keyword evidence="1" id="KW-0812">Transmembrane</keyword>
<accession>A0ABV2TG08</accession>
<proteinExistence type="predicted"/>
<protein>
    <submittedName>
        <fullName evidence="2">DUF2946 family protein</fullName>
    </submittedName>
</protein>
<dbReference type="InterPro" id="IPR021333">
    <property type="entry name" value="DUF2946"/>
</dbReference>
<keyword evidence="3" id="KW-1185">Reference proteome</keyword>
<reference evidence="2 3" key="1">
    <citation type="submission" date="2024-07" db="EMBL/GenBank/DDBJ databases">
        <title>Uliginosibacterium flavum JJ3220;KACC:17644.</title>
        <authorList>
            <person name="Kim M.K."/>
        </authorList>
    </citation>
    <scope>NUCLEOTIDE SEQUENCE [LARGE SCALE GENOMIC DNA]</scope>
    <source>
        <strain evidence="2 3">KACC:17644</strain>
    </source>
</reference>
<evidence type="ECO:0000313" key="3">
    <source>
        <dbReference type="Proteomes" id="UP001549691"/>
    </source>
</evidence>
<name>A0ABV2TG08_9RHOO</name>
<comment type="caution">
    <text evidence="2">The sequence shown here is derived from an EMBL/GenBank/DDBJ whole genome shotgun (WGS) entry which is preliminary data.</text>
</comment>
<dbReference type="EMBL" id="JBEWZI010000001">
    <property type="protein sequence ID" value="MET7012850.1"/>
    <property type="molecule type" value="Genomic_DNA"/>
</dbReference>
<feature type="transmembrane region" description="Helical" evidence="1">
    <location>
        <begin position="12"/>
        <end position="32"/>
    </location>
</feature>
<evidence type="ECO:0000313" key="2">
    <source>
        <dbReference type="EMBL" id="MET7012850.1"/>
    </source>
</evidence>
<organism evidence="2 3">
    <name type="scientific">Uliginosibacterium flavum</name>
    <dbReference type="NCBI Taxonomy" id="1396831"/>
    <lineage>
        <taxon>Bacteria</taxon>
        <taxon>Pseudomonadati</taxon>
        <taxon>Pseudomonadota</taxon>
        <taxon>Betaproteobacteria</taxon>
        <taxon>Rhodocyclales</taxon>
        <taxon>Zoogloeaceae</taxon>
        <taxon>Uliginosibacterium</taxon>
    </lineage>
</organism>
<keyword evidence="1" id="KW-0472">Membrane</keyword>